<evidence type="ECO:0000256" key="1">
    <source>
        <dbReference type="ARBA" id="ARBA00022679"/>
    </source>
</evidence>
<dbReference type="GO" id="GO:0004519">
    <property type="term" value="F:endonuclease activity"/>
    <property type="evidence" value="ECO:0007669"/>
    <property type="project" value="UniProtKB-KW"/>
</dbReference>
<name>A0A2P4XK65_9STRA</name>
<dbReference type="InterPro" id="IPR012337">
    <property type="entry name" value="RNaseH-like_sf"/>
</dbReference>
<keyword evidence="9" id="KW-1185">Reference proteome</keyword>
<comment type="caution">
    <text evidence="8">The sequence shown here is derived from an EMBL/GenBank/DDBJ whole genome shotgun (WGS) entry which is preliminary data.</text>
</comment>
<evidence type="ECO:0000313" key="8">
    <source>
        <dbReference type="EMBL" id="POM65951.1"/>
    </source>
</evidence>
<dbReference type="SUPFAM" id="SSF56672">
    <property type="entry name" value="DNA/RNA polymerases"/>
    <property type="match status" value="1"/>
</dbReference>
<dbReference type="PROSITE" id="PS50994">
    <property type="entry name" value="INTEGRASE"/>
    <property type="match status" value="1"/>
</dbReference>
<accession>A0A2P4XK65</accession>
<dbReference type="CDD" id="cd09274">
    <property type="entry name" value="RNase_HI_RT_Ty3"/>
    <property type="match status" value="1"/>
</dbReference>
<organism evidence="8 9">
    <name type="scientific">Phytophthora palmivora</name>
    <dbReference type="NCBI Taxonomy" id="4796"/>
    <lineage>
        <taxon>Eukaryota</taxon>
        <taxon>Sar</taxon>
        <taxon>Stramenopiles</taxon>
        <taxon>Oomycota</taxon>
        <taxon>Peronosporomycetes</taxon>
        <taxon>Peronosporales</taxon>
        <taxon>Peronosporaceae</taxon>
        <taxon>Phytophthora</taxon>
    </lineage>
</organism>
<feature type="domain" description="Integrase catalytic" evidence="7">
    <location>
        <begin position="215"/>
        <end position="325"/>
    </location>
</feature>
<dbReference type="InterPro" id="IPR001584">
    <property type="entry name" value="Integrase_cat-core"/>
</dbReference>
<evidence type="ECO:0000259" key="7">
    <source>
        <dbReference type="PROSITE" id="PS50994"/>
    </source>
</evidence>
<gene>
    <name evidence="8" type="ORF">PHPALM_18258</name>
</gene>
<dbReference type="PANTHER" id="PTHR37984:SF5">
    <property type="entry name" value="PROTEIN NYNRIN-LIKE"/>
    <property type="match status" value="1"/>
</dbReference>
<keyword evidence="5" id="KW-0378">Hydrolase</keyword>
<evidence type="ECO:0000256" key="5">
    <source>
        <dbReference type="ARBA" id="ARBA00022801"/>
    </source>
</evidence>
<dbReference type="OrthoDB" id="10030726at2759"/>
<keyword evidence="2" id="KW-0548">Nucleotidyltransferase</keyword>
<keyword evidence="1" id="KW-0808">Transferase</keyword>
<dbReference type="InterPro" id="IPR041373">
    <property type="entry name" value="RT_RNaseH"/>
</dbReference>
<evidence type="ECO:0000256" key="4">
    <source>
        <dbReference type="ARBA" id="ARBA00022759"/>
    </source>
</evidence>
<dbReference type="GO" id="GO:0015074">
    <property type="term" value="P:DNA integration"/>
    <property type="evidence" value="ECO:0007669"/>
    <property type="project" value="InterPro"/>
</dbReference>
<dbReference type="EMBL" id="NCKW01009816">
    <property type="protein sequence ID" value="POM65951.1"/>
    <property type="molecule type" value="Genomic_DNA"/>
</dbReference>
<dbReference type="PANTHER" id="PTHR37984">
    <property type="entry name" value="PROTEIN CBG26694"/>
    <property type="match status" value="1"/>
</dbReference>
<dbReference type="InterPro" id="IPR036397">
    <property type="entry name" value="RNaseH_sf"/>
</dbReference>
<dbReference type="GO" id="GO:0016787">
    <property type="term" value="F:hydrolase activity"/>
    <property type="evidence" value="ECO:0007669"/>
    <property type="project" value="UniProtKB-KW"/>
</dbReference>
<dbReference type="InterPro" id="IPR050951">
    <property type="entry name" value="Retrovirus_Pol_polyprotein"/>
</dbReference>
<sequence>MDASDHAIGGTLFQTEGRENKVLERPIAFGGREYKDAEKNYSIREKELSAILFGLRLRRMCLLDKPFVVETDHKSLETIFSQNTILRGIARWYDELREYPITFRYIQGKTNTVADGISRRPDFVGDSTITLTSITTHKKVDEHIEHGIASLMRETTDRYCDDPFTSALERILNKTETFDKTQIRHIERYSRQSKQILYQAPSDNQTRLVLPSIPEIIEALLYEFHDSKCYGHPGVEHRDSKFTSEIWTNLCGMLGTHQKLTTAFWQQANGVTERVNLTIQNYLRAFSNSNSDDWDEFISLAEFVYNSRHQASIGMPPFQADIGYVPATPATIYRNTNTDLTTDRLLPS</sequence>
<dbReference type="GO" id="GO:0003676">
    <property type="term" value="F:nucleic acid binding"/>
    <property type="evidence" value="ECO:0007669"/>
    <property type="project" value="InterPro"/>
</dbReference>
<dbReference type="Pfam" id="PF17917">
    <property type="entry name" value="RT_RNaseH"/>
    <property type="match status" value="1"/>
</dbReference>
<dbReference type="GO" id="GO:0003964">
    <property type="term" value="F:RNA-directed DNA polymerase activity"/>
    <property type="evidence" value="ECO:0007669"/>
    <property type="project" value="UniProtKB-KW"/>
</dbReference>
<protein>
    <recommendedName>
        <fullName evidence="7">Integrase catalytic domain-containing protein</fullName>
    </recommendedName>
</protein>
<evidence type="ECO:0000256" key="3">
    <source>
        <dbReference type="ARBA" id="ARBA00022722"/>
    </source>
</evidence>
<dbReference type="Gene3D" id="3.30.420.10">
    <property type="entry name" value="Ribonuclease H-like superfamily/Ribonuclease H"/>
    <property type="match status" value="1"/>
</dbReference>
<proteinExistence type="predicted"/>
<keyword evidence="3" id="KW-0540">Nuclease</keyword>
<dbReference type="Proteomes" id="UP000237271">
    <property type="component" value="Unassembled WGS sequence"/>
</dbReference>
<dbReference type="InterPro" id="IPR043502">
    <property type="entry name" value="DNA/RNA_pol_sf"/>
</dbReference>
<reference evidence="8 9" key="1">
    <citation type="journal article" date="2017" name="Genome Biol. Evol.">
        <title>Phytophthora megakarya and P. palmivora, closely related causal agents of cacao black pod rot, underwent increases in genome sizes and gene numbers by different mechanisms.</title>
        <authorList>
            <person name="Ali S.S."/>
            <person name="Shao J."/>
            <person name="Lary D.J."/>
            <person name="Kronmiller B."/>
            <person name="Shen D."/>
            <person name="Strem M.D."/>
            <person name="Amoako-Attah I."/>
            <person name="Akrofi A.Y."/>
            <person name="Begoude B.A."/>
            <person name="Ten Hoopen G.M."/>
            <person name="Coulibaly K."/>
            <person name="Kebe B.I."/>
            <person name="Melnick R.L."/>
            <person name="Guiltinan M.J."/>
            <person name="Tyler B.M."/>
            <person name="Meinhardt L.W."/>
            <person name="Bailey B.A."/>
        </authorList>
    </citation>
    <scope>NUCLEOTIDE SEQUENCE [LARGE SCALE GENOMIC DNA]</scope>
    <source>
        <strain evidence="9">sbr112.9</strain>
    </source>
</reference>
<keyword evidence="6" id="KW-0695">RNA-directed DNA polymerase</keyword>
<evidence type="ECO:0000256" key="2">
    <source>
        <dbReference type="ARBA" id="ARBA00022695"/>
    </source>
</evidence>
<evidence type="ECO:0000256" key="6">
    <source>
        <dbReference type="ARBA" id="ARBA00022918"/>
    </source>
</evidence>
<evidence type="ECO:0000313" key="9">
    <source>
        <dbReference type="Proteomes" id="UP000237271"/>
    </source>
</evidence>
<dbReference type="AlphaFoldDB" id="A0A2P4XK65"/>
<dbReference type="SUPFAM" id="SSF53098">
    <property type="entry name" value="Ribonuclease H-like"/>
    <property type="match status" value="1"/>
</dbReference>
<keyword evidence="4" id="KW-0255">Endonuclease</keyword>